<evidence type="ECO:0000313" key="2">
    <source>
        <dbReference type="EMBL" id="GGS37485.1"/>
    </source>
</evidence>
<dbReference type="RefSeq" id="WP_189103271.1">
    <property type="nucleotide sequence ID" value="NZ_BMQO01000021.1"/>
</dbReference>
<feature type="region of interest" description="Disordered" evidence="1">
    <location>
        <begin position="801"/>
        <end position="822"/>
    </location>
</feature>
<accession>A0ABQ2SRG0</accession>
<keyword evidence="3" id="KW-1185">Reference proteome</keyword>
<feature type="compositionally biased region" description="Pro residues" evidence="1">
    <location>
        <begin position="575"/>
        <end position="584"/>
    </location>
</feature>
<dbReference type="Proteomes" id="UP000620633">
    <property type="component" value="Unassembled WGS sequence"/>
</dbReference>
<organism evidence="2 3">
    <name type="scientific">Deinococcus knuensis</name>
    <dbReference type="NCBI Taxonomy" id="1837380"/>
    <lineage>
        <taxon>Bacteria</taxon>
        <taxon>Thermotogati</taxon>
        <taxon>Deinococcota</taxon>
        <taxon>Deinococci</taxon>
        <taxon>Deinococcales</taxon>
        <taxon>Deinococcaceae</taxon>
        <taxon>Deinococcus</taxon>
    </lineage>
</organism>
<name>A0ABQ2SRG0_9DEIO</name>
<evidence type="ECO:0000313" key="3">
    <source>
        <dbReference type="Proteomes" id="UP000620633"/>
    </source>
</evidence>
<protein>
    <recommendedName>
        <fullName evidence="4">ATPase</fullName>
    </recommendedName>
</protein>
<evidence type="ECO:0008006" key="4">
    <source>
        <dbReference type="Google" id="ProtNLM"/>
    </source>
</evidence>
<sequence length="1038" mass="114182">MSDFTGFVCWDPANLRDVLKVEAERPSDAVFLATHQPAVLNRSLSYTAQDWQTYTEDAFLNDVLDPGRDFLFVPVIGDSGTGKSHLVRWLGASINPEARPNLRLVRIPKHHTNLRSVIGLILDGLSGDRFEQFRQRLDFAVENLTVPEGRIQLLAKLEYLVGPDGPTEPVMSEGKALTDAEISYYARELPAFLTEPIVREALLADNGVVDRFVREALQGRESDKDTPHLFQLSDLPLDLTETDKFNARVRGFFKLLSTRQKVQDHVLALLNHHLPAALRSLYSLGGNDLIDLIRDVRRELRQQNQELLLLIEDFALLQGIQGQLLEALIDTSSGDLCVLRTVLAVTRGYFDRMDTVHTRLSFVVNLNVPAGQVTDEQKLSFVGAYLNAVRVGRERLETARQQHASVPNQCAGCRMRELECHPAFQATGVADGQSVGFGFYPLNANAALQLINLVSPNDFNPRAVLRDALWHTLSTAQGALPARTFPDPAFRQAFRHDLLSPLDSDFLDQKLPDSADRLRTVLNLYSVPPGTPPTLVNLPPGILDAFALPSIPGAGSGDPQLPEPKPDPKPDSGKRPPPPPPPPAGADTLTRWTQGEALPQTVATDLRRTVFAAVNAQIDWEAHLLQARFFMDERLWSTNSVMFEGQTNASTPNRDSVTLPLPLPGQTRAGCAIALRGLQQFQTYGHWEFPNGERHLLAVKRHVRAWAEHVLQALLPEDLGGVQQDSVPGLVEGLYWSAALHGLPALETAPEETLKGLFDVVPRASDEKGGAWRRLSGSSAVTLDAFRAALLARAAVTKQNVPLTGSDDDEGGRGASRTRNDVWTPWSQGGVRMIDAARVWPAFLTAAVTPTLRAPDIERDRRDLQATRKKFMDDIGNALNEAHTRAGGLRAELTTQLPVGLTTKQWESIRKKLMQGFSDMAGVGTLRGFTTLKQLEELLGQLESRNLPDLMSTLQGVTSARTLADRVHRVAHWDAAQTAGAAAELREIDAALTASHKAATHQVAAQSFGHGTEKLRVDLEQELQELQQLLNDLSGVKS</sequence>
<dbReference type="EMBL" id="BMQO01000021">
    <property type="protein sequence ID" value="GGS37485.1"/>
    <property type="molecule type" value="Genomic_DNA"/>
</dbReference>
<dbReference type="NCBIfam" id="NF041065">
    <property type="entry name" value="DpdH"/>
    <property type="match status" value="1"/>
</dbReference>
<evidence type="ECO:0000256" key="1">
    <source>
        <dbReference type="SAM" id="MobiDB-lite"/>
    </source>
</evidence>
<feature type="compositionally biased region" description="Basic and acidic residues" evidence="1">
    <location>
        <begin position="564"/>
        <end position="574"/>
    </location>
</feature>
<feature type="region of interest" description="Disordered" evidence="1">
    <location>
        <begin position="549"/>
        <end position="588"/>
    </location>
</feature>
<gene>
    <name evidence="2" type="ORF">GCM10008961_31320</name>
</gene>
<comment type="caution">
    <text evidence="2">The sequence shown here is derived from an EMBL/GenBank/DDBJ whole genome shotgun (WGS) entry which is preliminary data.</text>
</comment>
<proteinExistence type="predicted"/>
<reference evidence="3" key="1">
    <citation type="journal article" date="2019" name="Int. J. Syst. Evol. Microbiol.">
        <title>The Global Catalogue of Microorganisms (GCM) 10K type strain sequencing project: providing services to taxonomists for standard genome sequencing and annotation.</title>
        <authorList>
            <consortium name="The Broad Institute Genomics Platform"/>
            <consortium name="The Broad Institute Genome Sequencing Center for Infectious Disease"/>
            <person name="Wu L."/>
            <person name="Ma J."/>
        </authorList>
    </citation>
    <scope>NUCLEOTIDE SEQUENCE [LARGE SCALE GENOMIC DNA]</scope>
    <source>
        <strain evidence="3">JCM 31406</strain>
    </source>
</reference>